<keyword evidence="2" id="KW-1185">Reference proteome</keyword>
<name>A0AAD9UAY1_9ROSI</name>
<dbReference type="EMBL" id="JANJYI010000005">
    <property type="protein sequence ID" value="KAK2650813.1"/>
    <property type="molecule type" value="Genomic_DNA"/>
</dbReference>
<dbReference type="PANTHER" id="PTHR31170">
    <property type="entry name" value="BNAC04G53230D PROTEIN"/>
    <property type="match status" value="1"/>
</dbReference>
<evidence type="ECO:0000313" key="2">
    <source>
        <dbReference type="Proteomes" id="UP001280121"/>
    </source>
</evidence>
<gene>
    <name evidence="1" type="ORF">Ddye_018302</name>
</gene>
<sequence length="369" mass="42814">MSQDSSSVGDFELRDECCIYQVPHNFRLRKDVYTPLLVSIGPLHFGKVRLAAMEKQKVKCYEKFCSRLRGNWQEKFMSFLQLHETRIRNTYRYVSETCPLSSDVFQKMVLYDSIFILEFFFSCHEGAKSGIILNHSLVQESLIRRDLLLLENQLPYFILEKLYKLIFDSGFYISYPSLLSLSCKFLRICMPWDEHEEIKVAHYTDLLRSALVGIIPRDLERSTGKFEGIPTATLLKKSGVRFEKGGCILDMECTRRNFLLWRCVLTIPHVEVNMSSESIFGNIRALENCGYESMSHHFTNFLYFMRSLINSEEDLDLLMTEKVVSNKLGDDAEVVKFFERVADGIAEPEHGIWCGISDNLNAQVTFRDV</sequence>
<protein>
    <submittedName>
        <fullName evidence="1">Uncharacterized protein</fullName>
    </submittedName>
</protein>
<reference evidence="1" key="1">
    <citation type="journal article" date="2023" name="Plant J.">
        <title>Genome sequences and population genomics provide insights into the demographic history, inbreeding, and mutation load of two 'living fossil' tree species of Dipteronia.</title>
        <authorList>
            <person name="Feng Y."/>
            <person name="Comes H.P."/>
            <person name="Chen J."/>
            <person name="Zhu S."/>
            <person name="Lu R."/>
            <person name="Zhang X."/>
            <person name="Li P."/>
            <person name="Qiu J."/>
            <person name="Olsen K.M."/>
            <person name="Qiu Y."/>
        </authorList>
    </citation>
    <scope>NUCLEOTIDE SEQUENCE</scope>
    <source>
        <strain evidence="1">KIB01</strain>
    </source>
</reference>
<dbReference type="InterPro" id="IPR004158">
    <property type="entry name" value="DUF247_pln"/>
</dbReference>
<dbReference type="Pfam" id="PF03140">
    <property type="entry name" value="DUF247"/>
    <property type="match status" value="1"/>
</dbReference>
<dbReference type="Proteomes" id="UP001280121">
    <property type="component" value="Unassembled WGS sequence"/>
</dbReference>
<organism evidence="1 2">
    <name type="scientific">Dipteronia dyeriana</name>
    <dbReference type="NCBI Taxonomy" id="168575"/>
    <lineage>
        <taxon>Eukaryota</taxon>
        <taxon>Viridiplantae</taxon>
        <taxon>Streptophyta</taxon>
        <taxon>Embryophyta</taxon>
        <taxon>Tracheophyta</taxon>
        <taxon>Spermatophyta</taxon>
        <taxon>Magnoliopsida</taxon>
        <taxon>eudicotyledons</taxon>
        <taxon>Gunneridae</taxon>
        <taxon>Pentapetalae</taxon>
        <taxon>rosids</taxon>
        <taxon>malvids</taxon>
        <taxon>Sapindales</taxon>
        <taxon>Sapindaceae</taxon>
        <taxon>Hippocastanoideae</taxon>
        <taxon>Acereae</taxon>
        <taxon>Dipteronia</taxon>
    </lineage>
</organism>
<dbReference type="PANTHER" id="PTHR31170:SF25">
    <property type="entry name" value="BNAA09G04570D PROTEIN"/>
    <property type="match status" value="1"/>
</dbReference>
<accession>A0AAD9UAY1</accession>
<dbReference type="AlphaFoldDB" id="A0AAD9UAY1"/>
<proteinExistence type="predicted"/>
<comment type="caution">
    <text evidence="1">The sequence shown here is derived from an EMBL/GenBank/DDBJ whole genome shotgun (WGS) entry which is preliminary data.</text>
</comment>
<evidence type="ECO:0000313" key="1">
    <source>
        <dbReference type="EMBL" id="KAK2650813.1"/>
    </source>
</evidence>